<name>B7JUM0_RIPO1</name>
<keyword evidence="8" id="KW-1185">Reference proteome</keyword>
<dbReference type="AlphaFoldDB" id="B7JUM0"/>
<dbReference type="Proteomes" id="UP000008204">
    <property type="component" value="Chromosome"/>
</dbReference>
<dbReference type="HOGENOM" id="CLU_025063_2_1_3"/>
<dbReference type="EMBL" id="CP001287">
    <property type="protein sequence ID" value="ACK65564.1"/>
    <property type="molecule type" value="Genomic_DNA"/>
</dbReference>
<sequence length="388" mass="41605">MSETKITSKKTEEISGLKPTKIFQWLGIIVLVYCLITAVSLIGSGFKLTAGDQAKALFTFATNPFAGLIVGILATALIQSSSTVTSIIVGLVAGGLPVMMAVPMIMGSNIGTTITNTLVSLGHINDKDEFEKAFSAATVHDFFNLLCVLIFLPLEITLHPLEKTAFWVSNFFLGGNSTNIDRFNFIQIATAPLVNLFNRLSQIFPNPFDGIGLIVIGIILIFSSIFYLGKLLKLLMVGEAKVLLRQAIGRAPLIGIFSGTIVTILVQSSSTTTSLIIPLAGTGLLTLEEVYPFTLGANIGTCITALIAATAVTENHLAALQIAMVHLLYNIFGVTIIYGIPFLRNLPLLGAKTLATIASKRNYLAFIYILTVFFLVPSLFLGITSINP</sequence>
<dbReference type="STRING" id="41431.PCC8801_1509"/>
<comment type="subcellular location">
    <subcellularLocation>
        <location evidence="1">Cell membrane</location>
        <topology evidence="1">Multi-pass membrane protein</topology>
    </subcellularLocation>
</comment>
<dbReference type="NCBIfam" id="NF037997">
    <property type="entry name" value="Na_Pi_symport"/>
    <property type="match status" value="2"/>
</dbReference>
<dbReference type="InterPro" id="IPR003841">
    <property type="entry name" value="Na/Pi_transpt"/>
</dbReference>
<evidence type="ECO:0000313" key="7">
    <source>
        <dbReference type="EMBL" id="ACK65564.1"/>
    </source>
</evidence>
<evidence type="ECO:0000256" key="5">
    <source>
        <dbReference type="ARBA" id="ARBA00023136"/>
    </source>
</evidence>
<evidence type="ECO:0000256" key="6">
    <source>
        <dbReference type="SAM" id="Phobius"/>
    </source>
</evidence>
<accession>B7JUM0</accession>
<dbReference type="GO" id="GO:0005886">
    <property type="term" value="C:plasma membrane"/>
    <property type="evidence" value="ECO:0007669"/>
    <property type="project" value="UniProtKB-SubCell"/>
</dbReference>
<reference evidence="8" key="1">
    <citation type="journal article" date="2011" name="MBio">
        <title>Novel metabolic attributes of the genus Cyanothece, comprising a group of unicellular nitrogen-fixing Cyanobacteria.</title>
        <authorList>
            <person name="Bandyopadhyay A."/>
            <person name="Elvitigala T."/>
            <person name="Welsh E."/>
            <person name="Stockel J."/>
            <person name="Liberton M."/>
            <person name="Min H."/>
            <person name="Sherman L.A."/>
            <person name="Pakrasi H.B."/>
        </authorList>
    </citation>
    <scope>NUCLEOTIDE SEQUENCE [LARGE SCALE GENOMIC DNA]</scope>
    <source>
        <strain evidence="8">PCC 8801</strain>
    </source>
</reference>
<feature type="transmembrane region" description="Helical" evidence="6">
    <location>
        <begin position="84"/>
        <end position="106"/>
    </location>
</feature>
<evidence type="ECO:0000256" key="3">
    <source>
        <dbReference type="ARBA" id="ARBA00022692"/>
    </source>
</evidence>
<dbReference type="PANTHER" id="PTHR10010">
    <property type="entry name" value="SOLUTE CARRIER FAMILY 34 SODIUM PHOSPHATE , MEMBER 2-RELATED"/>
    <property type="match status" value="1"/>
</dbReference>
<protein>
    <submittedName>
        <fullName evidence="7">Na+/Picotransporter</fullName>
    </submittedName>
</protein>
<organism evidence="7 8">
    <name type="scientific">Rippkaea orientalis (strain PCC 8801 / RF-1)</name>
    <name type="common">Cyanothece sp. (strain PCC 8801)</name>
    <dbReference type="NCBI Taxonomy" id="41431"/>
    <lineage>
        <taxon>Bacteria</taxon>
        <taxon>Bacillati</taxon>
        <taxon>Cyanobacteriota</taxon>
        <taxon>Cyanophyceae</taxon>
        <taxon>Oscillatoriophycideae</taxon>
        <taxon>Chroococcales</taxon>
        <taxon>Aphanothecaceae</taxon>
        <taxon>Rippkaea</taxon>
        <taxon>Rippkaea orientalis</taxon>
    </lineage>
</organism>
<evidence type="ECO:0000313" key="8">
    <source>
        <dbReference type="Proteomes" id="UP000008204"/>
    </source>
</evidence>
<evidence type="ECO:0000256" key="2">
    <source>
        <dbReference type="ARBA" id="ARBA00022475"/>
    </source>
</evidence>
<dbReference type="KEGG" id="cyp:PCC8801_1509"/>
<dbReference type="PANTHER" id="PTHR10010:SF46">
    <property type="entry name" value="SODIUM-DEPENDENT PHOSPHATE TRANSPORT PROTEIN 2B"/>
    <property type="match status" value="1"/>
</dbReference>
<feature type="transmembrane region" description="Helical" evidence="6">
    <location>
        <begin position="290"/>
        <end position="312"/>
    </location>
</feature>
<feature type="transmembrane region" description="Helical" evidence="6">
    <location>
        <begin position="324"/>
        <end position="343"/>
    </location>
</feature>
<feature type="transmembrane region" description="Helical" evidence="6">
    <location>
        <begin position="22"/>
        <end position="44"/>
    </location>
</feature>
<dbReference type="RefSeq" id="WP_012594837.1">
    <property type="nucleotide sequence ID" value="NC_011726.1"/>
</dbReference>
<keyword evidence="3 6" id="KW-0812">Transmembrane</keyword>
<dbReference type="GO" id="GO:0005436">
    <property type="term" value="F:sodium:phosphate symporter activity"/>
    <property type="evidence" value="ECO:0007669"/>
    <property type="project" value="InterPro"/>
</dbReference>
<keyword evidence="5 6" id="KW-0472">Membrane</keyword>
<feature type="transmembrane region" description="Helical" evidence="6">
    <location>
        <begin position="250"/>
        <end position="270"/>
    </location>
</feature>
<feature type="transmembrane region" description="Helical" evidence="6">
    <location>
        <begin position="56"/>
        <end position="78"/>
    </location>
</feature>
<feature type="transmembrane region" description="Helical" evidence="6">
    <location>
        <begin position="210"/>
        <end position="229"/>
    </location>
</feature>
<feature type="transmembrane region" description="Helical" evidence="6">
    <location>
        <begin position="142"/>
        <end position="161"/>
    </location>
</feature>
<evidence type="ECO:0000256" key="1">
    <source>
        <dbReference type="ARBA" id="ARBA00004651"/>
    </source>
</evidence>
<dbReference type="eggNOG" id="COG1283">
    <property type="taxonomic scope" value="Bacteria"/>
</dbReference>
<evidence type="ECO:0000256" key="4">
    <source>
        <dbReference type="ARBA" id="ARBA00022989"/>
    </source>
</evidence>
<proteinExistence type="predicted"/>
<feature type="transmembrane region" description="Helical" evidence="6">
    <location>
        <begin position="363"/>
        <end position="383"/>
    </location>
</feature>
<keyword evidence="2" id="KW-1003">Cell membrane</keyword>
<keyword evidence="4 6" id="KW-1133">Transmembrane helix</keyword>
<dbReference type="Pfam" id="PF02690">
    <property type="entry name" value="Na_Pi_cotrans"/>
    <property type="match status" value="2"/>
</dbReference>
<dbReference type="GO" id="GO:0044341">
    <property type="term" value="P:sodium-dependent phosphate transport"/>
    <property type="evidence" value="ECO:0007669"/>
    <property type="project" value="InterPro"/>
</dbReference>
<gene>
    <name evidence="7" type="ordered locus">PCC8801_1509</name>
</gene>